<dbReference type="Gene3D" id="3.30.420.10">
    <property type="entry name" value="Ribonuclease H-like superfamily/Ribonuclease H"/>
    <property type="match status" value="1"/>
</dbReference>
<dbReference type="EMBL" id="CACRXK020003206">
    <property type="protein sequence ID" value="CAB3997850.1"/>
    <property type="molecule type" value="Genomic_DNA"/>
</dbReference>
<feature type="region of interest" description="Disordered" evidence="1">
    <location>
        <begin position="313"/>
        <end position="340"/>
    </location>
</feature>
<comment type="caution">
    <text evidence="2">The sequence shown here is derived from an EMBL/GenBank/DDBJ whole genome shotgun (WGS) entry which is preliminary data.</text>
</comment>
<dbReference type="InterPro" id="IPR036397">
    <property type="entry name" value="RNaseH_sf"/>
</dbReference>
<dbReference type="InterPro" id="IPR012337">
    <property type="entry name" value="RNaseH-like_sf"/>
</dbReference>
<protein>
    <submittedName>
        <fullName evidence="2">Uncharacterized transposon-derived</fullName>
    </submittedName>
</protein>
<dbReference type="Proteomes" id="UP001152795">
    <property type="component" value="Unassembled WGS sequence"/>
</dbReference>
<feature type="region of interest" description="Disordered" evidence="1">
    <location>
        <begin position="178"/>
        <end position="213"/>
    </location>
</feature>
<reference evidence="2" key="1">
    <citation type="submission" date="2020-04" db="EMBL/GenBank/DDBJ databases">
        <authorList>
            <person name="Alioto T."/>
            <person name="Alioto T."/>
            <person name="Gomez Garrido J."/>
        </authorList>
    </citation>
    <scope>NUCLEOTIDE SEQUENCE</scope>
    <source>
        <strain evidence="2">A484AB</strain>
    </source>
</reference>
<evidence type="ECO:0000313" key="2">
    <source>
        <dbReference type="EMBL" id="CAB3997850.1"/>
    </source>
</evidence>
<dbReference type="PANTHER" id="PTHR46585:SF1">
    <property type="entry name" value="CHROMO DOMAIN-CONTAINING PROTEIN"/>
    <property type="match status" value="1"/>
</dbReference>
<proteinExistence type="predicted"/>
<organism evidence="2 3">
    <name type="scientific">Paramuricea clavata</name>
    <name type="common">Red gorgonian</name>
    <name type="synonym">Violescent sea-whip</name>
    <dbReference type="NCBI Taxonomy" id="317549"/>
    <lineage>
        <taxon>Eukaryota</taxon>
        <taxon>Metazoa</taxon>
        <taxon>Cnidaria</taxon>
        <taxon>Anthozoa</taxon>
        <taxon>Octocorallia</taxon>
        <taxon>Malacalcyonacea</taxon>
        <taxon>Plexauridae</taxon>
        <taxon>Paramuricea</taxon>
    </lineage>
</organism>
<accession>A0A7D9I5V6</accession>
<name>A0A7D9I5V6_PARCT</name>
<dbReference type="GO" id="GO:0003676">
    <property type="term" value="F:nucleic acid binding"/>
    <property type="evidence" value="ECO:0007669"/>
    <property type="project" value="InterPro"/>
</dbReference>
<evidence type="ECO:0000256" key="1">
    <source>
        <dbReference type="SAM" id="MobiDB-lite"/>
    </source>
</evidence>
<evidence type="ECO:0000313" key="3">
    <source>
        <dbReference type="Proteomes" id="UP001152795"/>
    </source>
</evidence>
<feature type="compositionally biased region" description="Gly residues" evidence="1">
    <location>
        <begin position="185"/>
        <end position="200"/>
    </location>
</feature>
<keyword evidence="3" id="KW-1185">Reference proteome</keyword>
<dbReference type="AlphaFoldDB" id="A0A7D9I5V6"/>
<dbReference type="OrthoDB" id="2344127at2759"/>
<gene>
    <name evidence="2" type="ORF">PACLA_8A041921</name>
</gene>
<dbReference type="PANTHER" id="PTHR46585">
    <property type="entry name" value="INTEGRASE CORE DOMAIN CONTAINING PROTEIN"/>
    <property type="match status" value="1"/>
</dbReference>
<feature type="compositionally biased region" description="Acidic residues" evidence="1">
    <location>
        <begin position="313"/>
        <end position="331"/>
    </location>
</feature>
<sequence>MTKAVEKVLAQFKERFDRYPKAAQFDDGKEFYNVGVKTLLKDHDVHYFSTRTFEKAALVERFNRTLKTRMWKYFTESKRKTIGMKPANVNEENKDEVWTRVYGYPLDSFPKPKFKVGDHVRVEIKHKTFEKGYEPNFDNEMYVITEVFRGDPNMSSLKDPEDGEDILGRYYEQELSLDLNKNGNSSGGAEGGEEGSGGAEGGEDETKEEEAQTDKLYLTGIFNDIKREFARELLSSEYRTDPTDGQNSREFISRLDITKHKLSFDGTVIGYIDTGGAFRMSGNKKSAGSMTQFKKLYEKALIDHKEKVRSVVEEETGGDMLEENAEETYENAEEKFHQDVVNASDNLAEQAERLESEGK</sequence>
<dbReference type="SUPFAM" id="SSF53098">
    <property type="entry name" value="Ribonuclease H-like"/>
    <property type="match status" value="1"/>
</dbReference>